<name>A0A0F5ITE8_9BACT</name>
<dbReference type="InterPro" id="IPR013815">
    <property type="entry name" value="ATP_grasp_subdomain_1"/>
</dbReference>
<evidence type="ECO:0000256" key="1">
    <source>
        <dbReference type="PROSITE-ProRule" id="PRU00409"/>
    </source>
</evidence>
<reference evidence="3 4" key="1">
    <citation type="submission" date="2013-04" db="EMBL/GenBank/DDBJ databases">
        <title>The Genome Sequence of Parabacteroides gordonii DSM 23371.</title>
        <authorList>
            <consortium name="The Broad Institute Genomics Platform"/>
            <person name="Earl A."/>
            <person name="Ward D."/>
            <person name="Feldgarden M."/>
            <person name="Gevers D."/>
            <person name="Martens E."/>
            <person name="Sakamoto M."/>
            <person name="Benno Y."/>
            <person name="Suzuki N."/>
            <person name="Matsunaga N."/>
            <person name="Koshihara K."/>
            <person name="Seki M."/>
            <person name="Komiya H."/>
            <person name="Walker B."/>
            <person name="Young S."/>
            <person name="Zeng Q."/>
            <person name="Gargeya S."/>
            <person name="Fitzgerald M."/>
            <person name="Haas B."/>
            <person name="Abouelleil A."/>
            <person name="Allen A.W."/>
            <person name="Alvarado L."/>
            <person name="Arachchi H.M."/>
            <person name="Berlin A.M."/>
            <person name="Chapman S.B."/>
            <person name="Gainer-Dewar J."/>
            <person name="Goldberg J."/>
            <person name="Griggs A."/>
            <person name="Gujja S."/>
            <person name="Hansen M."/>
            <person name="Howarth C."/>
            <person name="Imamovic A."/>
            <person name="Ireland A."/>
            <person name="Larimer J."/>
            <person name="McCowan C."/>
            <person name="Murphy C."/>
            <person name="Pearson M."/>
            <person name="Poon T.W."/>
            <person name="Priest M."/>
            <person name="Roberts A."/>
            <person name="Saif S."/>
            <person name="Shea T."/>
            <person name="Sisk P."/>
            <person name="Sykes S."/>
            <person name="Wortman J."/>
            <person name="Nusbaum C."/>
            <person name="Birren B."/>
        </authorList>
    </citation>
    <scope>NUCLEOTIDE SEQUENCE [LARGE SCALE GENOMIC DNA]</scope>
    <source>
        <strain evidence="3 4">MS-1</strain>
    </source>
</reference>
<dbReference type="Pfam" id="PF08443">
    <property type="entry name" value="RimK"/>
    <property type="match status" value="1"/>
</dbReference>
<dbReference type="GO" id="GO:0009432">
    <property type="term" value="P:SOS response"/>
    <property type="evidence" value="ECO:0007669"/>
    <property type="project" value="TreeGrafter"/>
</dbReference>
<comment type="caution">
    <text evidence="3">The sequence shown here is derived from an EMBL/GenBank/DDBJ whole genome shotgun (WGS) entry which is preliminary data.</text>
</comment>
<dbReference type="Gene3D" id="3.30.470.20">
    <property type="entry name" value="ATP-grasp fold, B domain"/>
    <property type="match status" value="1"/>
</dbReference>
<dbReference type="AlphaFoldDB" id="A0A0F5ITE8"/>
<dbReference type="GO" id="GO:0046872">
    <property type="term" value="F:metal ion binding"/>
    <property type="evidence" value="ECO:0007669"/>
    <property type="project" value="InterPro"/>
</dbReference>
<accession>A0A0F5ITE8</accession>
<evidence type="ECO:0000259" key="2">
    <source>
        <dbReference type="PROSITE" id="PS50975"/>
    </source>
</evidence>
<dbReference type="FunFam" id="3.30.470.20:FF:000052">
    <property type="entry name" value="Ribosomal protein S6 modification enzyme"/>
    <property type="match status" value="1"/>
</dbReference>
<evidence type="ECO:0000313" key="4">
    <source>
        <dbReference type="Proteomes" id="UP000033035"/>
    </source>
</evidence>
<dbReference type="PANTHER" id="PTHR21621:SF0">
    <property type="entry name" value="BETA-CITRYLGLUTAMATE SYNTHASE B-RELATED"/>
    <property type="match status" value="1"/>
</dbReference>
<gene>
    <name evidence="3" type="ORF">HMPREF1536_04904</name>
</gene>
<sequence length="490" mass="56393">MNNVLILLDSLNDWKPYYKTSSILAVSDYLKNKSLQKEKGSKFVINLSNDYSYNSEGYYCSLLAQTRGHKVIPGVDIINKLEAGAGVRMDRNLQKLCYQWIQKNNITDEIWYLNIYFGTCKEKGLEKIARFIFENYPAPLLRISLNTRPKNQIEGIQFLSLEQLDDEEQNFFAEALDRFNKKVWRAPQTVKSARYSLAVLYDPEEKFPPSNKQALNKLLEVAKKMDIHAELITEEDATRLMEFDALFIRTTTSLNHYTFRLSQLAKQNGMVVIDDPLSIIRCTNKVYLNELFEKEKIPAPLSMLIFRSNENTFEQISNQLGSPFILKIPDGSFSFGMKKVTNETELKAALDLLFDKSSILLAQEFTPTEYDWRIGILNGEPLYACKYYMAKGHWQIYCHYDSGRSRCGLVDTIPIYQVPRKVLDTAVKAASLIGKGLYGVDMKLVNDRAMVIEINDNPSIDHGIEDAVLGDDLYYRILNHFGRTLDMKHF</sequence>
<keyword evidence="1" id="KW-0067">ATP-binding</keyword>
<dbReference type="EMBL" id="AQHW01000027">
    <property type="protein sequence ID" value="KKB48437.1"/>
    <property type="molecule type" value="Genomic_DNA"/>
</dbReference>
<dbReference type="Proteomes" id="UP000033035">
    <property type="component" value="Unassembled WGS sequence"/>
</dbReference>
<dbReference type="PATRIC" id="fig|1203610.3.peg.4999"/>
<keyword evidence="1" id="KW-0547">Nucleotide-binding</keyword>
<dbReference type="InterPro" id="IPR011761">
    <property type="entry name" value="ATP-grasp"/>
</dbReference>
<evidence type="ECO:0000313" key="3">
    <source>
        <dbReference type="EMBL" id="KKB48437.1"/>
    </source>
</evidence>
<dbReference type="Pfam" id="PF14401">
    <property type="entry name" value="RLAN"/>
    <property type="match status" value="1"/>
</dbReference>
<dbReference type="Gene3D" id="3.30.1490.20">
    <property type="entry name" value="ATP-grasp fold, A domain"/>
    <property type="match status" value="1"/>
</dbReference>
<dbReference type="GO" id="GO:0005737">
    <property type="term" value="C:cytoplasm"/>
    <property type="evidence" value="ECO:0007669"/>
    <property type="project" value="TreeGrafter"/>
</dbReference>
<dbReference type="PROSITE" id="PS50975">
    <property type="entry name" value="ATP_GRASP"/>
    <property type="match status" value="1"/>
</dbReference>
<dbReference type="GO" id="GO:0018169">
    <property type="term" value="F:ribosomal S6-glutamic acid ligase activity"/>
    <property type="evidence" value="ECO:0007669"/>
    <property type="project" value="TreeGrafter"/>
</dbReference>
<dbReference type="STRING" id="1203610.HMPREF1536_04904"/>
<keyword evidence="4" id="KW-1185">Reference proteome</keyword>
<dbReference type="InterPro" id="IPR013651">
    <property type="entry name" value="ATP-grasp_RimK-type"/>
</dbReference>
<protein>
    <recommendedName>
        <fullName evidence="2">ATP-grasp domain-containing protein</fullName>
    </recommendedName>
</protein>
<feature type="domain" description="ATP-grasp" evidence="2">
    <location>
        <begin position="289"/>
        <end position="482"/>
    </location>
</feature>
<proteinExistence type="predicted"/>
<dbReference type="HOGENOM" id="CLU_016765_0_0_10"/>
<dbReference type="RefSeq" id="WP_028728418.1">
    <property type="nucleotide sequence ID" value="NZ_AUAE01000030.1"/>
</dbReference>
<organism evidence="3 4">
    <name type="scientific">Parabacteroides gordonii MS-1 = DSM 23371</name>
    <dbReference type="NCBI Taxonomy" id="1203610"/>
    <lineage>
        <taxon>Bacteria</taxon>
        <taxon>Pseudomonadati</taxon>
        <taxon>Bacteroidota</taxon>
        <taxon>Bacteroidia</taxon>
        <taxon>Bacteroidales</taxon>
        <taxon>Tannerellaceae</taxon>
        <taxon>Parabacteroides</taxon>
    </lineage>
</organism>
<dbReference type="PANTHER" id="PTHR21621">
    <property type="entry name" value="RIBOSOMAL PROTEIN S6 MODIFICATION PROTEIN"/>
    <property type="match status" value="1"/>
</dbReference>
<dbReference type="InterPro" id="IPR025839">
    <property type="entry name" value="RLAN_dom"/>
</dbReference>
<dbReference type="SUPFAM" id="SSF56059">
    <property type="entry name" value="Glutathione synthetase ATP-binding domain-like"/>
    <property type="match status" value="1"/>
</dbReference>
<dbReference type="GO" id="GO:0005524">
    <property type="term" value="F:ATP binding"/>
    <property type="evidence" value="ECO:0007669"/>
    <property type="project" value="UniProtKB-UniRule"/>
</dbReference>